<dbReference type="AlphaFoldDB" id="A0A4Y9YFR5"/>
<sequence>MYSSRQPPKCGPPKNPSARAKASAAEVHRFIDDEAREARGIEGTDGYQDHYDEDIVELSDEEDDQQEIADVATIVSSDDEPVVSTKGHASTSRLRRHRSILEMSRSSPDWDTDLGKPDSKDKVRAKRIEQPSPVADEEESVKASPTKKSCTMVNKGKG</sequence>
<accession>A0A4Y9YFR5</accession>
<organism evidence="2 3">
    <name type="scientific">Rhodofomes roseus</name>
    <dbReference type="NCBI Taxonomy" id="34475"/>
    <lineage>
        <taxon>Eukaryota</taxon>
        <taxon>Fungi</taxon>
        <taxon>Dikarya</taxon>
        <taxon>Basidiomycota</taxon>
        <taxon>Agaricomycotina</taxon>
        <taxon>Agaricomycetes</taxon>
        <taxon>Polyporales</taxon>
        <taxon>Rhodofomes</taxon>
    </lineage>
</organism>
<dbReference type="Proteomes" id="UP000298390">
    <property type="component" value="Unassembled WGS sequence"/>
</dbReference>
<protein>
    <submittedName>
        <fullName evidence="2">Uncharacterized protein</fullName>
    </submittedName>
</protein>
<proteinExistence type="predicted"/>
<dbReference type="EMBL" id="SEKV01000255">
    <property type="protein sequence ID" value="TFY60407.1"/>
    <property type="molecule type" value="Genomic_DNA"/>
</dbReference>
<gene>
    <name evidence="2" type="ORF">EVJ58_g5172</name>
</gene>
<comment type="caution">
    <text evidence="2">The sequence shown here is derived from an EMBL/GenBank/DDBJ whole genome shotgun (WGS) entry which is preliminary data.</text>
</comment>
<name>A0A4Y9YFR5_9APHY</name>
<feature type="region of interest" description="Disordered" evidence="1">
    <location>
        <begin position="72"/>
        <end position="158"/>
    </location>
</feature>
<reference evidence="2 3" key="1">
    <citation type="submission" date="2019-01" db="EMBL/GenBank/DDBJ databases">
        <title>Genome sequencing of the rare red list fungi Fomitopsis rosea.</title>
        <authorList>
            <person name="Buettner E."/>
            <person name="Kellner H."/>
        </authorList>
    </citation>
    <scope>NUCLEOTIDE SEQUENCE [LARGE SCALE GENOMIC DNA]</scope>
    <source>
        <strain evidence="2 3">DSM 105464</strain>
    </source>
</reference>
<feature type="region of interest" description="Disordered" evidence="1">
    <location>
        <begin position="1"/>
        <end position="25"/>
    </location>
</feature>
<feature type="compositionally biased region" description="Basic and acidic residues" evidence="1">
    <location>
        <begin position="113"/>
        <end position="129"/>
    </location>
</feature>
<evidence type="ECO:0000313" key="2">
    <source>
        <dbReference type="EMBL" id="TFY60407.1"/>
    </source>
</evidence>
<evidence type="ECO:0000313" key="3">
    <source>
        <dbReference type="Proteomes" id="UP000298390"/>
    </source>
</evidence>
<evidence type="ECO:0000256" key="1">
    <source>
        <dbReference type="SAM" id="MobiDB-lite"/>
    </source>
</evidence>